<evidence type="ECO:0000313" key="1">
    <source>
        <dbReference type="EMBL" id="KAF2785889.1"/>
    </source>
</evidence>
<dbReference type="OrthoDB" id="5401170at2759"/>
<proteinExistence type="predicted"/>
<dbReference type="EMBL" id="MU002620">
    <property type="protein sequence ID" value="KAF2785889.1"/>
    <property type="molecule type" value="Genomic_DNA"/>
</dbReference>
<reference evidence="1" key="1">
    <citation type="journal article" date="2020" name="Stud. Mycol.">
        <title>101 Dothideomycetes genomes: a test case for predicting lifestyles and emergence of pathogens.</title>
        <authorList>
            <person name="Haridas S."/>
            <person name="Albert R."/>
            <person name="Binder M."/>
            <person name="Bloem J."/>
            <person name="Labutti K."/>
            <person name="Salamov A."/>
            <person name="Andreopoulos B."/>
            <person name="Baker S."/>
            <person name="Barry K."/>
            <person name="Bills G."/>
            <person name="Bluhm B."/>
            <person name="Cannon C."/>
            <person name="Castanera R."/>
            <person name="Culley D."/>
            <person name="Daum C."/>
            <person name="Ezra D."/>
            <person name="Gonzalez J."/>
            <person name="Henrissat B."/>
            <person name="Kuo A."/>
            <person name="Liang C."/>
            <person name="Lipzen A."/>
            <person name="Lutzoni F."/>
            <person name="Magnuson J."/>
            <person name="Mondo S."/>
            <person name="Nolan M."/>
            <person name="Ohm R."/>
            <person name="Pangilinan J."/>
            <person name="Park H.-J."/>
            <person name="Ramirez L."/>
            <person name="Alfaro M."/>
            <person name="Sun H."/>
            <person name="Tritt A."/>
            <person name="Yoshinaga Y."/>
            <person name="Zwiers L.-H."/>
            <person name="Turgeon B."/>
            <person name="Goodwin S."/>
            <person name="Spatafora J."/>
            <person name="Crous P."/>
            <person name="Grigoriev I."/>
        </authorList>
    </citation>
    <scope>NUCLEOTIDE SEQUENCE</scope>
    <source>
        <strain evidence="1">CBS 109.77</strain>
    </source>
</reference>
<organism evidence="1 2">
    <name type="scientific">Melanomma pulvis-pyrius CBS 109.77</name>
    <dbReference type="NCBI Taxonomy" id="1314802"/>
    <lineage>
        <taxon>Eukaryota</taxon>
        <taxon>Fungi</taxon>
        <taxon>Dikarya</taxon>
        <taxon>Ascomycota</taxon>
        <taxon>Pezizomycotina</taxon>
        <taxon>Dothideomycetes</taxon>
        <taxon>Pleosporomycetidae</taxon>
        <taxon>Pleosporales</taxon>
        <taxon>Melanommataceae</taxon>
        <taxon>Melanomma</taxon>
    </lineage>
</organism>
<dbReference type="SUPFAM" id="SSF56112">
    <property type="entry name" value="Protein kinase-like (PK-like)"/>
    <property type="match status" value="1"/>
</dbReference>
<sequence>MLPFPSKNAGYLGHVIRFGDGSYWKIMKALSSIAYQQANPPFEARQVFTCVCLKDPQQNYTGIKEAVMKVKYQITGTKKILHYYQKNLHDRLLIARNGGKYPSLGNPALDLMYAVMMYKCATYSVKRPNKATLDEIKALTHLRREGCKSTPHLLGHVANPMEEEEGIDEQKMAEGYAVFILMTKLPGERIDYHKYWKLSKTQRDEIRAAFKEALLEVFSHHIYPDDCALRNILWDEEARKCYIVDFEDYSVVKTPSEFKDDYFRYWELAEESFRGWYD</sequence>
<name>A0A6A6WP69_9PLEO</name>
<gene>
    <name evidence="1" type="ORF">K505DRAFT_261098</name>
</gene>
<dbReference type="AlphaFoldDB" id="A0A6A6WP69"/>
<evidence type="ECO:0000313" key="2">
    <source>
        <dbReference type="Proteomes" id="UP000799757"/>
    </source>
</evidence>
<accession>A0A6A6WP69</accession>
<dbReference type="Proteomes" id="UP000799757">
    <property type="component" value="Unassembled WGS sequence"/>
</dbReference>
<keyword evidence="2" id="KW-1185">Reference proteome</keyword>
<evidence type="ECO:0008006" key="3">
    <source>
        <dbReference type="Google" id="ProtNLM"/>
    </source>
</evidence>
<protein>
    <recommendedName>
        <fullName evidence="3">Protein kinase domain-containing protein</fullName>
    </recommendedName>
</protein>
<dbReference type="Gene3D" id="1.10.510.10">
    <property type="entry name" value="Transferase(Phosphotransferase) domain 1"/>
    <property type="match status" value="1"/>
</dbReference>
<dbReference type="InterPro" id="IPR011009">
    <property type="entry name" value="Kinase-like_dom_sf"/>
</dbReference>